<keyword evidence="3" id="KW-1185">Reference proteome</keyword>
<feature type="region of interest" description="Disordered" evidence="1">
    <location>
        <begin position="1"/>
        <end position="21"/>
    </location>
</feature>
<proteinExistence type="predicted"/>
<feature type="compositionally biased region" description="Basic and acidic residues" evidence="1">
    <location>
        <begin position="66"/>
        <end position="93"/>
    </location>
</feature>
<dbReference type="AlphaFoldDB" id="A0ABD1YPW1"/>
<dbReference type="Proteomes" id="UP001605036">
    <property type="component" value="Unassembled WGS sequence"/>
</dbReference>
<feature type="compositionally biased region" description="Polar residues" evidence="1">
    <location>
        <begin position="38"/>
        <end position="49"/>
    </location>
</feature>
<sequence length="93" mass="9601">MMKDLLDAKKETQQGGHHSVEISFDGITLEVITEPLSFTQADQDTSAPASNGVDIPVSSGGGGGEGAERAASPEKVTADKAVPDHVKDSLPNL</sequence>
<gene>
    <name evidence="2" type="ORF">R1flu_004300</name>
</gene>
<evidence type="ECO:0000313" key="2">
    <source>
        <dbReference type="EMBL" id="KAL2632821.1"/>
    </source>
</evidence>
<evidence type="ECO:0000313" key="3">
    <source>
        <dbReference type="Proteomes" id="UP001605036"/>
    </source>
</evidence>
<comment type="caution">
    <text evidence="2">The sequence shown here is derived from an EMBL/GenBank/DDBJ whole genome shotgun (WGS) entry which is preliminary data.</text>
</comment>
<accession>A0ABD1YPW1</accession>
<protein>
    <submittedName>
        <fullName evidence="2">Uncharacterized protein</fullName>
    </submittedName>
</protein>
<name>A0ABD1YPW1_9MARC</name>
<organism evidence="2 3">
    <name type="scientific">Riccia fluitans</name>
    <dbReference type="NCBI Taxonomy" id="41844"/>
    <lineage>
        <taxon>Eukaryota</taxon>
        <taxon>Viridiplantae</taxon>
        <taxon>Streptophyta</taxon>
        <taxon>Embryophyta</taxon>
        <taxon>Marchantiophyta</taxon>
        <taxon>Marchantiopsida</taxon>
        <taxon>Marchantiidae</taxon>
        <taxon>Marchantiales</taxon>
        <taxon>Ricciaceae</taxon>
        <taxon>Riccia</taxon>
    </lineage>
</organism>
<feature type="region of interest" description="Disordered" evidence="1">
    <location>
        <begin position="38"/>
        <end position="93"/>
    </location>
</feature>
<evidence type="ECO:0000256" key="1">
    <source>
        <dbReference type="SAM" id="MobiDB-lite"/>
    </source>
</evidence>
<reference evidence="2 3" key="1">
    <citation type="submission" date="2024-09" db="EMBL/GenBank/DDBJ databases">
        <title>Chromosome-scale assembly of Riccia fluitans.</title>
        <authorList>
            <person name="Paukszto L."/>
            <person name="Sawicki J."/>
            <person name="Karawczyk K."/>
            <person name="Piernik-Szablinska J."/>
            <person name="Szczecinska M."/>
            <person name="Mazdziarz M."/>
        </authorList>
    </citation>
    <scope>NUCLEOTIDE SEQUENCE [LARGE SCALE GENOMIC DNA]</scope>
    <source>
        <strain evidence="2">Rf_01</strain>
        <tissue evidence="2">Aerial parts of the thallus</tissue>
    </source>
</reference>
<feature type="compositionally biased region" description="Basic and acidic residues" evidence="1">
    <location>
        <begin position="1"/>
        <end position="12"/>
    </location>
</feature>
<dbReference type="EMBL" id="JBHFFA010000003">
    <property type="protein sequence ID" value="KAL2632821.1"/>
    <property type="molecule type" value="Genomic_DNA"/>
</dbReference>